<proteinExistence type="predicted"/>
<protein>
    <submittedName>
        <fullName evidence="1">Uncharacterized protein</fullName>
    </submittedName>
</protein>
<name>A0A1L2CV75_9CAUD</name>
<dbReference type="Proteomes" id="UP000223891">
    <property type="component" value="Segment"/>
</dbReference>
<evidence type="ECO:0000313" key="1">
    <source>
        <dbReference type="EMBL" id="AMM43899.1"/>
    </source>
</evidence>
<evidence type="ECO:0000313" key="2">
    <source>
        <dbReference type="Proteomes" id="UP000223891"/>
    </source>
</evidence>
<gene>
    <name evidence="1" type="ORF">CBB_336</name>
</gene>
<reference evidence="2" key="1">
    <citation type="submission" date="2016-01" db="EMBL/GenBank/DDBJ databases">
        <title>Isolation and Characterization of Enterobacteria phage CBB.</title>
        <authorList>
            <person name="Buttimer C.T.H."/>
            <person name="Hendrix H."/>
            <person name="Alexandre H."/>
            <person name="O'Mahony J."/>
            <person name="Lavigne R."/>
            <person name="Coffey A."/>
        </authorList>
    </citation>
    <scope>NUCLEOTIDE SEQUENCE [LARGE SCALE GENOMIC DNA]</scope>
</reference>
<keyword evidence="2" id="KW-1185">Reference proteome</keyword>
<accession>A0A1L2CV75</accession>
<dbReference type="EMBL" id="KU574722">
    <property type="protein sequence ID" value="AMM43899.1"/>
    <property type="molecule type" value="Genomic_DNA"/>
</dbReference>
<organism evidence="1 2">
    <name type="scientific">Pectobacterium phage vB_PcaM_CBB</name>
    <dbReference type="NCBI Taxonomy" id="2772511"/>
    <lineage>
        <taxon>Viruses</taxon>
        <taxon>Duplodnaviria</taxon>
        <taxon>Heunggongvirae</taxon>
        <taxon>Uroviricota</taxon>
        <taxon>Caudoviricetes</taxon>
        <taxon>Mimasvirus</taxon>
        <taxon>Mimasvirus CBB</taxon>
    </lineage>
</organism>
<sequence length="264" mass="30753">MKIYNMLMALHESTRTELHQIGNVGLSKRMYVRTYEINRIGKNYDNINRNDVSTEMVLKAYLARKVFVNEKYLRGRYLIDEVYDAEVAFTKGLWKIFCMEVFGTTMPELPVPTTYNELQTIFDNKAAFMDFELYTTVKEAVIHNQIVDSVQCVSIRDFDLFCSLPGIPGWTSVQHGASLVDGRNEAPQRLIQASLGMYKYDYLSCPEPYVNFWKERAMQALQKAVAILQKTYILKFRNATMYDLSPVPERFTPINAFHWNIKRT</sequence>